<keyword evidence="1" id="KW-1133">Transmembrane helix</keyword>
<dbReference type="AlphaFoldDB" id="A0A9P6C6Q2"/>
<keyword evidence="1" id="KW-0812">Transmembrane</keyword>
<feature type="transmembrane region" description="Helical" evidence="1">
    <location>
        <begin position="217"/>
        <end position="238"/>
    </location>
</feature>
<sequence length="269" mass="29479">MAPPNDVFLRGLAISQPGSGPTRGLDLQSGVQCYALPYGALGCVSHALTYYTLTCLWFGRSPLWPFWKLSCRTYNIVITSGGLAISTIISIITIVNCQNIWQFSVIAAWKMSISLLSGITGIHVACATGKNGEASTKDTRKSMWWIVIYFLGMIAGMSGLMSLVAKFLPLGGRLAILTGCFFGIMFISMVIILLPCTRNWGNDNQVSYTSWLVDGSWKYSVLFTFLAAFYSDLALGMMTDNLIGLPSSKLNAAMFCLYFIAKRLMLLCV</sequence>
<feature type="transmembrane region" description="Helical" evidence="1">
    <location>
        <begin position="100"/>
        <end position="122"/>
    </location>
</feature>
<gene>
    <name evidence="2" type="ORF">P691DRAFT_724712</name>
</gene>
<name>A0A9P6C6Q2_9AGAR</name>
<dbReference type="EMBL" id="MU151091">
    <property type="protein sequence ID" value="KAF9451090.1"/>
    <property type="molecule type" value="Genomic_DNA"/>
</dbReference>
<feature type="transmembrane region" description="Helical" evidence="1">
    <location>
        <begin position="250"/>
        <end position="268"/>
    </location>
</feature>
<keyword evidence="1" id="KW-0472">Membrane</keyword>
<feature type="transmembrane region" description="Helical" evidence="1">
    <location>
        <begin position="74"/>
        <end position="94"/>
    </location>
</feature>
<keyword evidence="3" id="KW-1185">Reference proteome</keyword>
<evidence type="ECO:0000256" key="1">
    <source>
        <dbReference type="SAM" id="Phobius"/>
    </source>
</evidence>
<evidence type="ECO:0000313" key="2">
    <source>
        <dbReference type="EMBL" id="KAF9451090.1"/>
    </source>
</evidence>
<organism evidence="2 3">
    <name type="scientific">Macrolepiota fuliginosa MF-IS2</name>
    <dbReference type="NCBI Taxonomy" id="1400762"/>
    <lineage>
        <taxon>Eukaryota</taxon>
        <taxon>Fungi</taxon>
        <taxon>Dikarya</taxon>
        <taxon>Basidiomycota</taxon>
        <taxon>Agaricomycotina</taxon>
        <taxon>Agaricomycetes</taxon>
        <taxon>Agaricomycetidae</taxon>
        <taxon>Agaricales</taxon>
        <taxon>Agaricineae</taxon>
        <taxon>Agaricaceae</taxon>
        <taxon>Macrolepiota</taxon>
    </lineage>
</organism>
<evidence type="ECO:0000313" key="3">
    <source>
        <dbReference type="Proteomes" id="UP000807342"/>
    </source>
</evidence>
<reference evidence="2" key="1">
    <citation type="submission" date="2020-11" db="EMBL/GenBank/DDBJ databases">
        <authorList>
            <consortium name="DOE Joint Genome Institute"/>
            <person name="Ahrendt S."/>
            <person name="Riley R."/>
            <person name="Andreopoulos W."/>
            <person name="Labutti K."/>
            <person name="Pangilinan J."/>
            <person name="Ruiz-Duenas F.J."/>
            <person name="Barrasa J.M."/>
            <person name="Sanchez-Garcia M."/>
            <person name="Camarero S."/>
            <person name="Miyauchi S."/>
            <person name="Serrano A."/>
            <person name="Linde D."/>
            <person name="Babiker R."/>
            <person name="Drula E."/>
            <person name="Ayuso-Fernandez I."/>
            <person name="Pacheco R."/>
            <person name="Padilla G."/>
            <person name="Ferreira P."/>
            <person name="Barriuso J."/>
            <person name="Kellner H."/>
            <person name="Castanera R."/>
            <person name="Alfaro M."/>
            <person name="Ramirez L."/>
            <person name="Pisabarro A.G."/>
            <person name="Kuo A."/>
            <person name="Tritt A."/>
            <person name="Lipzen A."/>
            <person name="He G."/>
            <person name="Yan M."/>
            <person name="Ng V."/>
            <person name="Cullen D."/>
            <person name="Martin F."/>
            <person name="Rosso M.-N."/>
            <person name="Henrissat B."/>
            <person name="Hibbett D."/>
            <person name="Martinez A.T."/>
            <person name="Grigoriev I.V."/>
        </authorList>
    </citation>
    <scope>NUCLEOTIDE SEQUENCE</scope>
    <source>
        <strain evidence="2">MF-IS2</strain>
    </source>
</reference>
<comment type="caution">
    <text evidence="2">The sequence shown here is derived from an EMBL/GenBank/DDBJ whole genome shotgun (WGS) entry which is preliminary data.</text>
</comment>
<dbReference type="OrthoDB" id="2947347at2759"/>
<protein>
    <submittedName>
        <fullName evidence="2">Uncharacterized protein</fullName>
    </submittedName>
</protein>
<feature type="transmembrane region" description="Helical" evidence="1">
    <location>
        <begin position="35"/>
        <end position="53"/>
    </location>
</feature>
<proteinExistence type="predicted"/>
<dbReference type="Proteomes" id="UP000807342">
    <property type="component" value="Unassembled WGS sequence"/>
</dbReference>
<accession>A0A9P6C6Q2</accession>
<feature type="transmembrane region" description="Helical" evidence="1">
    <location>
        <begin position="143"/>
        <end position="168"/>
    </location>
</feature>
<feature type="transmembrane region" description="Helical" evidence="1">
    <location>
        <begin position="174"/>
        <end position="196"/>
    </location>
</feature>